<sequence>MRKVAALVAIVLLALLGTDAAALAAPTAPPAPTADTPSRAPQQAQPSPIRLNLSTMSPRVVTAAGPAELVVTGSITNTGTTPVDNVGVRTQRGAPLGSESEMRSALEGEAAVDAVTPAFTDLGTLAPGATVPFRYSVPFTGDPATTLGLTEPGTYPLLVNVNGAAGGERSRLASARTLLPVSGLPGAPPPAAPQAASPFSVLYPITEAPKRIPPVPGEEPVLTDDELATSFAPGGRLRGLVDALTQQAPTGSPVRTSVCLAVDPELVATAAAMRGGYQVAAPGGPLVPGRGADAAGQWLDALSATARGSCVMALPTSDADLVSLVRGGQADLARTAVEQGRDTLSRDLGVPVLGGTVWPSSGVLDDPTLGALPGTTSLLLSSEGVGGTNTARTSGVVAVNGPRGPVRAVLTDPLLTQAAGGAPDLGTDRPATGDVVAGGDGPLSAQDLLGTLAYRTARGPGDGPVVVAPPHRWTADGAAAAGLLSGIASLIADGRLAPTGLSAITSTAPVGDATTGTGRLYYPVQAGSAEVPASAVAVVADQIRAIGELQGAAEARTGVGASPEDVFGSLRLGMLRAVSGAWRGDPAAADSNAAIVADRVDRLRGTVRVLEPPSPYSLGTSDAPLLITVANGLPVTMNVRVVLSTSSGLRIAPIPEQAVPPLGRIQVRVSAKVTRAGQFSVDAGLRTPSGAVLGPDTRLRVRSTVYGEVTVWLTAVAGAVFLVLVVRRILRRIRPDGDPPSSSGPPPDPPDRGPPRGGDGTDPNSATVPTRVSGTPRAPAGARPAAPRPAEAPVAPRPDGRTGPVRRPVPPPHTGEPDQPRRRP</sequence>
<comment type="caution">
    <text evidence="4">The sequence shown here is derived from an EMBL/GenBank/DDBJ whole genome shotgun (WGS) entry which is preliminary data.</text>
</comment>
<evidence type="ECO:0000313" key="4">
    <source>
        <dbReference type="EMBL" id="TCK27674.1"/>
    </source>
</evidence>
<dbReference type="InterPro" id="IPR046112">
    <property type="entry name" value="DUF6049"/>
</dbReference>
<keyword evidence="2" id="KW-0812">Transmembrane</keyword>
<dbReference type="EMBL" id="SMFZ01000001">
    <property type="protein sequence ID" value="TCK27674.1"/>
    <property type="molecule type" value="Genomic_DNA"/>
</dbReference>
<feature type="compositionally biased region" description="Low complexity" evidence="1">
    <location>
        <begin position="776"/>
        <end position="794"/>
    </location>
</feature>
<feature type="region of interest" description="Disordered" evidence="1">
    <location>
        <begin position="26"/>
        <end position="50"/>
    </location>
</feature>
<evidence type="ECO:0000256" key="3">
    <source>
        <dbReference type="SAM" id="SignalP"/>
    </source>
</evidence>
<gene>
    <name evidence="4" type="ORF">EV378_3552</name>
</gene>
<feature type="transmembrane region" description="Helical" evidence="2">
    <location>
        <begin position="705"/>
        <end position="726"/>
    </location>
</feature>
<keyword evidence="3" id="KW-0732">Signal</keyword>
<accession>A0A4R1HXZ0</accession>
<keyword evidence="2" id="KW-1133">Transmembrane helix</keyword>
<feature type="compositionally biased region" description="Low complexity" evidence="1">
    <location>
        <begin position="33"/>
        <end position="48"/>
    </location>
</feature>
<feature type="compositionally biased region" description="Polar residues" evidence="1">
    <location>
        <begin position="764"/>
        <end position="773"/>
    </location>
</feature>
<feature type="region of interest" description="Disordered" evidence="1">
    <location>
        <begin position="733"/>
        <end position="824"/>
    </location>
</feature>
<dbReference type="Proteomes" id="UP000295560">
    <property type="component" value="Unassembled WGS sequence"/>
</dbReference>
<evidence type="ECO:0000256" key="1">
    <source>
        <dbReference type="SAM" id="MobiDB-lite"/>
    </source>
</evidence>
<keyword evidence="2" id="KW-0472">Membrane</keyword>
<protein>
    <recommendedName>
        <fullName evidence="6">Glycoprotein</fullName>
    </recommendedName>
</protein>
<evidence type="ECO:0000313" key="5">
    <source>
        <dbReference type="Proteomes" id="UP000295560"/>
    </source>
</evidence>
<feature type="chain" id="PRO_5020905313" description="Glycoprotein" evidence="3">
    <location>
        <begin position="25"/>
        <end position="824"/>
    </location>
</feature>
<feature type="signal peptide" evidence="3">
    <location>
        <begin position="1"/>
        <end position="24"/>
    </location>
</feature>
<dbReference type="Pfam" id="PF19516">
    <property type="entry name" value="DUF6049"/>
    <property type="match status" value="2"/>
</dbReference>
<evidence type="ECO:0000256" key="2">
    <source>
        <dbReference type="SAM" id="Phobius"/>
    </source>
</evidence>
<dbReference type="AlphaFoldDB" id="A0A4R1HXZ0"/>
<keyword evidence="5" id="KW-1185">Reference proteome</keyword>
<dbReference type="OrthoDB" id="3797035at2"/>
<feature type="compositionally biased region" description="Basic and acidic residues" evidence="1">
    <location>
        <begin position="815"/>
        <end position="824"/>
    </location>
</feature>
<name>A0A4R1HXZ0_PSEEN</name>
<reference evidence="4 5" key="1">
    <citation type="submission" date="2019-03" db="EMBL/GenBank/DDBJ databases">
        <title>Sequencing the genomes of 1000 actinobacteria strains.</title>
        <authorList>
            <person name="Klenk H.-P."/>
        </authorList>
    </citation>
    <scope>NUCLEOTIDE SEQUENCE [LARGE SCALE GENOMIC DNA]</scope>
    <source>
        <strain evidence="4 5">DSM 44969</strain>
    </source>
</reference>
<dbReference type="RefSeq" id="WP_132426785.1">
    <property type="nucleotide sequence ID" value="NZ_SMFZ01000001.1"/>
</dbReference>
<evidence type="ECO:0008006" key="6">
    <source>
        <dbReference type="Google" id="ProtNLM"/>
    </source>
</evidence>
<proteinExistence type="predicted"/>
<organism evidence="4 5">
    <name type="scientific">Pseudonocardia endophytica</name>
    <dbReference type="NCBI Taxonomy" id="401976"/>
    <lineage>
        <taxon>Bacteria</taxon>
        <taxon>Bacillati</taxon>
        <taxon>Actinomycetota</taxon>
        <taxon>Actinomycetes</taxon>
        <taxon>Pseudonocardiales</taxon>
        <taxon>Pseudonocardiaceae</taxon>
        <taxon>Pseudonocardia</taxon>
    </lineage>
</organism>